<keyword evidence="2" id="KW-0732">Signal</keyword>
<gene>
    <name evidence="8" type="ORF">PLOB_00008823</name>
</gene>
<feature type="region of interest" description="Disordered" evidence="6">
    <location>
        <begin position="811"/>
        <end position="842"/>
    </location>
</feature>
<proteinExistence type="predicted"/>
<feature type="region of interest" description="Disordered" evidence="6">
    <location>
        <begin position="1000"/>
        <end position="1069"/>
    </location>
</feature>
<keyword evidence="5" id="KW-0325">Glycoprotein</keyword>
<keyword evidence="3" id="KW-0677">Repeat</keyword>
<feature type="domain" description="Chitin-binding type-2" evidence="7">
    <location>
        <begin position="1108"/>
        <end position="1165"/>
    </location>
</feature>
<evidence type="ECO:0000256" key="2">
    <source>
        <dbReference type="ARBA" id="ARBA00022729"/>
    </source>
</evidence>
<dbReference type="Pfam" id="PF01607">
    <property type="entry name" value="CBM_14"/>
    <property type="match status" value="2"/>
</dbReference>
<evidence type="ECO:0000256" key="5">
    <source>
        <dbReference type="ARBA" id="ARBA00023180"/>
    </source>
</evidence>
<keyword evidence="4" id="KW-1015">Disulfide bond</keyword>
<organism evidence="8 9">
    <name type="scientific">Porites lobata</name>
    <dbReference type="NCBI Taxonomy" id="104759"/>
    <lineage>
        <taxon>Eukaryota</taxon>
        <taxon>Metazoa</taxon>
        <taxon>Cnidaria</taxon>
        <taxon>Anthozoa</taxon>
        <taxon>Hexacorallia</taxon>
        <taxon>Scleractinia</taxon>
        <taxon>Fungiina</taxon>
        <taxon>Poritidae</taxon>
        <taxon>Porites</taxon>
    </lineage>
</organism>
<dbReference type="SMART" id="SM00494">
    <property type="entry name" value="ChtBD2"/>
    <property type="match status" value="2"/>
</dbReference>
<feature type="non-terminal residue" evidence="8">
    <location>
        <position position="1"/>
    </location>
</feature>
<dbReference type="InterPro" id="IPR051940">
    <property type="entry name" value="Chitin_bind-dev_reg"/>
</dbReference>
<dbReference type="Gene3D" id="2.170.140.10">
    <property type="entry name" value="Chitin binding domain"/>
    <property type="match status" value="2"/>
</dbReference>
<feature type="compositionally biased region" description="Basic and acidic residues" evidence="6">
    <location>
        <begin position="1018"/>
        <end position="1038"/>
    </location>
</feature>
<dbReference type="InterPro" id="IPR036749">
    <property type="entry name" value="Expansin_CBD_sf"/>
</dbReference>
<dbReference type="EMBL" id="CALNXK010000141">
    <property type="protein sequence ID" value="CAH3167676.1"/>
    <property type="molecule type" value="Genomic_DNA"/>
</dbReference>
<feature type="compositionally biased region" description="Polar residues" evidence="6">
    <location>
        <begin position="827"/>
        <end position="842"/>
    </location>
</feature>
<dbReference type="PANTHER" id="PTHR23301:SF0">
    <property type="entry name" value="CHITIN-BINDING TYPE-2 DOMAIN-CONTAINING PROTEIN-RELATED"/>
    <property type="match status" value="1"/>
</dbReference>
<dbReference type="PANTHER" id="PTHR23301">
    <property type="entry name" value="CHITIN BINDING PERITROPHIN-A"/>
    <property type="match status" value="1"/>
</dbReference>
<protein>
    <recommendedName>
        <fullName evidence="7">Chitin-binding type-2 domain-containing protein</fullName>
    </recommendedName>
</protein>
<evidence type="ECO:0000256" key="1">
    <source>
        <dbReference type="ARBA" id="ARBA00022669"/>
    </source>
</evidence>
<evidence type="ECO:0000256" key="3">
    <source>
        <dbReference type="ARBA" id="ARBA00022737"/>
    </source>
</evidence>
<dbReference type="PROSITE" id="PS50940">
    <property type="entry name" value="CHIT_BIND_II"/>
    <property type="match status" value="2"/>
</dbReference>
<feature type="region of interest" description="Disordered" evidence="6">
    <location>
        <begin position="332"/>
        <end position="376"/>
    </location>
</feature>
<feature type="domain" description="Chitin-binding type-2" evidence="7">
    <location>
        <begin position="272"/>
        <end position="328"/>
    </location>
</feature>
<dbReference type="InterPro" id="IPR036508">
    <property type="entry name" value="Chitin-bd_dom_sf"/>
</dbReference>
<name>A0ABN8QNJ4_9CNID</name>
<reference evidence="8 9" key="1">
    <citation type="submission" date="2022-05" db="EMBL/GenBank/DDBJ databases">
        <authorList>
            <consortium name="Genoscope - CEA"/>
            <person name="William W."/>
        </authorList>
    </citation>
    <scope>NUCLEOTIDE SEQUENCE [LARGE SCALE GENOMIC DNA]</scope>
</reference>
<feature type="region of interest" description="Disordered" evidence="6">
    <location>
        <begin position="394"/>
        <end position="419"/>
    </location>
</feature>
<accession>A0ABN8QNJ4</accession>
<feature type="compositionally biased region" description="Basic residues" evidence="6">
    <location>
        <begin position="337"/>
        <end position="346"/>
    </location>
</feature>
<keyword evidence="1" id="KW-0147">Chitin-binding</keyword>
<evidence type="ECO:0000256" key="6">
    <source>
        <dbReference type="SAM" id="MobiDB-lite"/>
    </source>
</evidence>
<evidence type="ECO:0000256" key="4">
    <source>
        <dbReference type="ARBA" id="ARBA00023157"/>
    </source>
</evidence>
<feature type="compositionally biased region" description="Basic and acidic residues" evidence="6">
    <location>
        <begin position="811"/>
        <end position="824"/>
    </location>
</feature>
<keyword evidence="9" id="KW-1185">Reference proteome</keyword>
<sequence>FLCAYYQNDESIAKRDTTLNNVKAMYNRFVSTSIGKARYVKGAKNACSLLDLPPSVAKTPGMLKIAASKDDFQSSLGCGVCLMINGSGTPAAADLAGAPPVKGTLNAIVVDQDDTISQGDLALLPPQSGSGLWLIAFKAVDCPTGKGPTGFIQFRFTRSNEMYFKLQASNAKVPVAGIEAFERVKGNWICLKKTSDNFFSNEGEGAISFPLKIRLTSIMNEQLQATIDTLKNDVAIKSDLQFSDTVGLRGGSPEKIKCYGQGNRPSSDKGHVPFCVSKEDGIYADPIDQAAFYMCEGKKTTKKLCPWGLVFNPMISVCDYPENMKFVWFDPEAGTGRKSKSKKITRGKSLPGNAGKSIGGLEENEKHKDRASALNKQKPHKVFSINIFKGDHAAPKIDTENETVDQDKEQSDAKKPHPSAAKELFRVHTQNTANHSMLQNKSSSTPENMNQTLKDILQFSDEKLRKETTSNSLPQRFLSSGKSSSFSPRKMFAINLFGLKSKDMLSDMQVTNESAGLMEQPGELSRQFADEQVFAHKVPESPLYTQNNDTNVSNISEITSEKVQHHHQLTKQLEDLGNKRPENKLPAAADAMPSPLHLKLKVQMDHSGQQPALNCTLSECSEMQNGLPTPSKSIADSINNYSSQGNKTDGEFHIVLNAAGSDTLNGSITTGVNIKVADLQEVLPLMTQGDHYLEDTSQPQMLNKTLTKFTQDFRDNTTSKLFTAASQDKNDFKVGNSEVEQAVIQRENYTTSNKILPQNSSTSEHFNQGNDFPVSLIPLGRKYEGSMLQNTHPIPEKESVAALDRLHVNEVNRGESNETFDHRLKNTSRQDSSSNNNEPQRYAQQNNQSFLQAQRTPPVNQPQLKIILKNPGKLGLLFKTDSAQLKKRSSARSHTMQILKSLMKKTLSLGARKAHEGLKLSNAVKKSMSGKVPESVDDLERIKDSGSIAQSILEANKEYLDDVAMQGMIFSDGDPDTENMAEIADSIKQGHNFLEHTSEFSQWGDKNGLQDVSSSDETADKQDEKNKADLMQQDKTEEGPSASAEVDNKNKTSTLKPSKIETSPGLDGSRVFMNNKDALTVTVDHPKEWEIIPYKGGKVKSTADPRLIYFCIGKTSGFYANPFERKSFLICSNGQAKEMECPDTMQFNIKEKICDIPDKTPEDKKMVG</sequence>
<evidence type="ECO:0000313" key="8">
    <source>
        <dbReference type="EMBL" id="CAH3167676.1"/>
    </source>
</evidence>
<dbReference type="Gene3D" id="2.60.40.760">
    <property type="entry name" value="Expansin, cellulose-binding-like domain"/>
    <property type="match status" value="1"/>
</dbReference>
<dbReference type="InterPro" id="IPR002557">
    <property type="entry name" value="Chitin-bd_dom"/>
</dbReference>
<evidence type="ECO:0000313" key="9">
    <source>
        <dbReference type="Proteomes" id="UP001159405"/>
    </source>
</evidence>
<comment type="caution">
    <text evidence="8">The sequence shown here is derived from an EMBL/GenBank/DDBJ whole genome shotgun (WGS) entry which is preliminary data.</text>
</comment>
<evidence type="ECO:0000259" key="7">
    <source>
        <dbReference type="PROSITE" id="PS50940"/>
    </source>
</evidence>
<dbReference type="Proteomes" id="UP001159405">
    <property type="component" value="Unassembled WGS sequence"/>
</dbReference>
<feature type="compositionally biased region" description="Basic and acidic residues" evidence="6">
    <location>
        <begin position="394"/>
        <end position="415"/>
    </location>
</feature>
<dbReference type="SUPFAM" id="SSF57625">
    <property type="entry name" value="Invertebrate chitin-binding proteins"/>
    <property type="match status" value="2"/>
</dbReference>